<dbReference type="CDD" id="cd23992">
    <property type="entry name" value="PBP_GOBP"/>
    <property type="match status" value="1"/>
</dbReference>
<dbReference type="KEGG" id="ccal:108627386"/>
<dbReference type="SUPFAM" id="SSF47565">
    <property type="entry name" value="Insect pheromone/odorant-binding proteins"/>
    <property type="match status" value="1"/>
</dbReference>
<dbReference type="Pfam" id="PF01395">
    <property type="entry name" value="PBP_GOBP"/>
    <property type="match status" value="1"/>
</dbReference>
<gene>
    <name evidence="3" type="primary">LOC108627386</name>
</gene>
<dbReference type="Gene3D" id="1.10.238.20">
    <property type="entry name" value="Pheromone/general odorant binding protein domain"/>
    <property type="match status" value="1"/>
</dbReference>
<evidence type="ECO:0000313" key="2">
    <source>
        <dbReference type="Proteomes" id="UP000694925"/>
    </source>
</evidence>
<dbReference type="RefSeq" id="XP_017884082.2">
    <property type="nucleotide sequence ID" value="XM_018028593.2"/>
</dbReference>
<feature type="chain" id="PRO_5042503002" evidence="1">
    <location>
        <begin position="22"/>
        <end position="139"/>
    </location>
</feature>
<feature type="signal peptide" evidence="1">
    <location>
        <begin position="1"/>
        <end position="21"/>
    </location>
</feature>
<dbReference type="SMART" id="SM00708">
    <property type="entry name" value="PhBP"/>
    <property type="match status" value="1"/>
</dbReference>
<accession>A0AAJ7N9V5</accession>
<dbReference type="InterPro" id="IPR006170">
    <property type="entry name" value="PBP/GOBP"/>
</dbReference>
<sequence length="139" mass="15500">MKDIILVLCTLYLASFAVVRADEARTSCLQEAGVTIENVPSIARDMSDEGIRRRSCIIACMMQKVGLMNGNMIDMERMEQLIDQITPNVVNVNELRQSVRQCVESAANDDQCVVAQNLVTCAQDQVRNAFRQLMPGTFV</sequence>
<dbReference type="AlphaFoldDB" id="A0AAJ7N9V5"/>
<dbReference type="GO" id="GO:0005549">
    <property type="term" value="F:odorant binding"/>
    <property type="evidence" value="ECO:0007669"/>
    <property type="project" value="InterPro"/>
</dbReference>
<evidence type="ECO:0000313" key="3">
    <source>
        <dbReference type="RefSeq" id="XP_017884082.2"/>
    </source>
</evidence>
<dbReference type="GeneID" id="108627386"/>
<dbReference type="Proteomes" id="UP000694925">
    <property type="component" value="Unplaced"/>
</dbReference>
<name>A0AAJ7N9V5_9HYME</name>
<evidence type="ECO:0000256" key="1">
    <source>
        <dbReference type="SAM" id="SignalP"/>
    </source>
</evidence>
<reference evidence="3" key="1">
    <citation type="submission" date="2025-08" db="UniProtKB">
        <authorList>
            <consortium name="RefSeq"/>
        </authorList>
    </citation>
    <scope>IDENTIFICATION</scope>
    <source>
        <tissue evidence="3">Whole body</tissue>
    </source>
</reference>
<dbReference type="InterPro" id="IPR036728">
    <property type="entry name" value="PBP_GOBP_sf"/>
</dbReference>
<keyword evidence="1" id="KW-0732">Signal</keyword>
<organism evidence="2 3">
    <name type="scientific">Ceratina calcarata</name>
    <dbReference type="NCBI Taxonomy" id="156304"/>
    <lineage>
        <taxon>Eukaryota</taxon>
        <taxon>Metazoa</taxon>
        <taxon>Ecdysozoa</taxon>
        <taxon>Arthropoda</taxon>
        <taxon>Hexapoda</taxon>
        <taxon>Insecta</taxon>
        <taxon>Pterygota</taxon>
        <taxon>Neoptera</taxon>
        <taxon>Endopterygota</taxon>
        <taxon>Hymenoptera</taxon>
        <taxon>Apocrita</taxon>
        <taxon>Aculeata</taxon>
        <taxon>Apoidea</taxon>
        <taxon>Anthophila</taxon>
        <taxon>Apidae</taxon>
        <taxon>Ceratina</taxon>
        <taxon>Zadontomerus</taxon>
    </lineage>
</organism>
<protein>
    <submittedName>
        <fullName evidence="3">Uncharacterized protein LOC108627386</fullName>
    </submittedName>
</protein>
<proteinExistence type="predicted"/>
<keyword evidence="2" id="KW-1185">Reference proteome</keyword>